<evidence type="ECO:0000313" key="2">
    <source>
        <dbReference type="Proteomes" id="UP000054632"/>
    </source>
</evidence>
<evidence type="ECO:0000313" key="1">
    <source>
        <dbReference type="EMBL" id="KRY65497.1"/>
    </source>
</evidence>
<reference evidence="1 2" key="1">
    <citation type="submission" date="2015-01" db="EMBL/GenBank/DDBJ databases">
        <title>Evolution of Trichinella species and genotypes.</title>
        <authorList>
            <person name="Korhonen P.K."/>
            <person name="Edoardo P."/>
            <person name="Giuseppe L.R."/>
            <person name="Gasser R.B."/>
        </authorList>
    </citation>
    <scope>NUCLEOTIDE SEQUENCE [LARGE SCALE GENOMIC DNA]</scope>
    <source>
        <strain evidence="1">ISS13</strain>
    </source>
</reference>
<dbReference type="Proteomes" id="UP000054632">
    <property type="component" value="Unassembled WGS sequence"/>
</dbReference>
<gene>
    <name evidence="1" type="ORF">T4A_3226</name>
</gene>
<organism evidence="1 2">
    <name type="scientific">Trichinella pseudospiralis</name>
    <name type="common">Parasitic roundworm</name>
    <dbReference type="NCBI Taxonomy" id="6337"/>
    <lineage>
        <taxon>Eukaryota</taxon>
        <taxon>Metazoa</taxon>
        <taxon>Ecdysozoa</taxon>
        <taxon>Nematoda</taxon>
        <taxon>Enoplea</taxon>
        <taxon>Dorylaimia</taxon>
        <taxon>Trichinellida</taxon>
        <taxon>Trichinellidae</taxon>
        <taxon>Trichinella</taxon>
    </lineage>
</organism>
<accession>A0A0V1DV88</accession>
<name>A0A0V1DV88_TRIPS</name>
<dbReference type="EMBL" id="JYDR01000208">
    <property type="protein sequence ID" value="KRY65497.1"/>
    <property type="molecule type" value="Genomic_DNA"/>
</dbReference>
<comment type="caution">
    <text evidence="1">The sequence shown here is derived from an EMBL/GenBank/DDBJ whole genome shotgun (WGS) entry which is preliminary data.</text>
</comment>
<protein>
    <submittedName>
        <fullName evidence="1">Uncharacterized protein</fullName>
    </submittedName>
</protein>
<proteinExistence type="predicted"/>
<dbReference type="AlphaFoldDB" id="A0A0V1DV88"/>
<sequence length="156" mass="18618">MIQKNQDLSMVQIQILIHRTMILFIFNDMKIFIDLLMKMGILALQPFRFDAIANKITRNGFADILRFLYFNDNEHAMLDRRHLSCDQFYKVLPILEMYVNSCRKPEGQEKNSIDEAGCRMTFFYDRQQIEVEISSDFAPADVVLKLYERLPKYRNY</sequence>